<sequence>MEKQDIFILSLFQHGNKVRGTTLSHLLRGKRTTSILIYGYFNQLLPYFGLFPQLVESEVQKTINKLRQQGFLNQNPSGDLLWLSEKGQSQLTVSPALKLPDLQGVTYSNTDDEYVEGLLFASQIISEYVHGNNKYVPIESNPAKQLILKRWFQTLAKEPALLGQQIYHEWHRLILAFPERLQSSLVNLLSGHTQIGQTASQLIDDYHLSAFEGYLLRKNYSHRLIRLISEQPTDYPLLSSVYPFYSRSFINDSAAKSYQLLKAGRSLQEICRLRKLKESTVVDHLIEAAILNEDFDFTLVLDEATCSALKSYEKIVNDLRQWHYREVLADQPTVDFLKLRCYQIMRIREGS</sequence>
<evidence type="ECO:0000313" key="3">
    <source>
        <dbReference type="Proteomes" id="UP000287239"/>
    </source>
</evidence>
<dbReference type="AlphaFoldDB" id="A0A429ZP39"/>
<protein>
    <recommendedName>
        <fullName evidence="1">Helicase Helix-turn-helix domain-containing protein</fullName>
    </recommendedName>
</protein>
<organism evidence="2 3">
    <name type="scientific">Vagococcus salmoninarum</name>
    <dbReference type="NCBI Taxonomy" id="2739"/>
    <lineage>
        <taxon>Bacteria</taxon>
        <taxon>Bacillati</taxon>
        <taxon>Bacillota</taxon>
        <taxon>Bacilli</taxon>
        <taxon>Lactobacillales</taxon>
        <taxon>Enterococcaceae</taxon>
        <taxon>Vagococcus</taxon>
    </lineage>
</organism>
<dbReference type="GeneID" id="98568284"/>
<name>A0A429ZP39_9ENTE</name>
<accession>A0A429ZP39</accession>
<dbReference type="Proteomes" id="UP000287239">
    <property type="component" value="Unassembled WGS sequence"/>
</dbReference>
<proteinExistence type="predicted"/>
<evidence type="ECO:0000259" key="1">
    <source>
        <dbReference type="Pfam" id="PF14493"/>
    </source>
</evidence>
<dbReference type="RefSeq" id="WP_126779833.1">
    <property type="nucleotide sequence ID" value="NZ_NGJU01000010.1"/>
</dbReference>
<dbReference type="OrthoDB" id="2168040at2"/>
<gene>
    <name evidence="2" type="ORF">CBF35_07880</name>
</gene>
<feature type="domain" description="Helicase Helix-turn-helix" evidence="1">
    <location>
        <begin position="253"/>
        <end position="341"/>
    </location>
</feature>
<reference evidence="2 3" key="1">
    <citation type="submission" date="2017-05" db="EMBL/GenBank/DDBJ databases">
        <title>Vagococcus spp. assemblies.</title>
        <authorList>
            <person name="Gulvik C.A."/>
        </authorList>
    </citation>
    <scope>NUCLEOTIDE SEQUENCE [LARGE SCALE GENOMIC DNA]</scope>
    <source>
        <strain evidence="2 3">NCFB 2777</strain>
    </source>
</reference>
<evidence type="ECO:0000313" key="2">
    <source>
        <dbReference type="EMBL" id="RST95470.1"/>
    </source>
</evidence>
<comment type="caution">
    <text evidence="2">The sequence shown here is derived from an EMBL/GenBank/DDBJ whole genome shotgun (WGS) entry which is preliminary data.</text>
</comment>
<dbReference type="InterPro" id="IPR029491">
    <property type="entry name" value="Helicase_HTH"/>
</dbReference>
<dbReference type="EMBL" id="NGJU01000010">
    <property type="protein sequence ID" value="RST95470.1"/>
    <property type="molecule type" value="Genomic_DNA"/>
</dbReference>
<dbReference type="Pfam" id="PF14493">
    <property type="entry name" value="HTH_40"/>
    <property type="match status" value="1"/>
</dbReference>
<keyword evidence="3" id="KW-1185">Reference proteome</keyword>